<reference evidence="1" key="1">
    <citation type="journal article" date="2023" name="Mol. Phylogenet. Evol.">
        <title>Genome-scale phylogeny and comparative genomics of the fungal order Sordariales.</title>
        <authorList>
            <person name="Hensen N."/>
            <person name="Bonometti L."/>
            <person name="Westerberg I."/>
            <person name="Brannstrom I.O."/>
            <person name="Guillou S."/>
            <person name="Cros-Aarteil S."/>
            <person name="Calhoun S."/>
            <person name="Haridas S."/>
            <person name="Kuo A."/>
            <person name="Mondo S."/>
            <person name="Pangilinan J."/>
            <person name="Riley R."/>
            <person name="LaButti K."/>
            <person name="Andreopoulos B."/>
            <person name="Lipzen A."/>
            <person name="Chen C."/>
            <person name="Yan M."/>
            <person name="Daum C."/>
            <person name="Ng V."/>
            <person name="Clum A."/>
            <person name="Steindorff A."/>
            <person name="Ohm R.A."/>
            <person name="Martin F."/>
            <person name="Silar P."/>
            <person name="Natvig D.O."/>
            <person name="Lalanne C."/>
            <person name="Gautier V."/>
            <person name="Ament-Velasquez S.L."/>
            <person name="Kruys A."/>
            <person name="Hutchinson M.I."/>
            <person name="Powell A.J."/>
            <person name="Barry K."/>
            <person name="Miller A.N."/>
            <person name="Grigoriev I.V."/>
            <person name="Debuchy R."/>
            <person name="Gladieux P."/>
            <person name="Hiltunen Thoren M."/>
            <person name="Johannesson H."/>
        </authorList>
    </citation>
    <scope>NUCLEOTIDE SEQUENCE</scope>
    <source>
        <strain evidence="1">CBS 168.71</strain>
    </source>
</reference>
<dbReference type="RefSeq" id="XP_062656425.1">
    <property type="nucleotide sequence ID" value="XM_062806765.1"/>
</dbReference>
<accession>A0AAE0HC63</accession>
<dbReference type="SUPFAM" id="SSF56112">
    <property type="entry name" value="Protein kinase-like (PK-like)"/>
    <property type="match status" value="1"/>
</dbReference>
<dbReference type="Proteomes" id="UP001278766">
    <property type="component" value="Unassembled WGS sequence"/>
</dbReference>
<dbReference type="Gene3D" id="1.10.510.10">
    <property type="entry name" value="Transferase(Phosphotransferase) domain 1"/>
    <property type="match status" value="1"/>
</dbReference>
<name>A0AAE0HC63_9PEZI</name>
<evidence type="ECO:0000313" key="1">
    <source>
        <dbReference type="EMBL" id="KAK3292911.1"/>
    </source>
</evidence>
<reference evidence="1" key="2">
    <citation type="submission" date="2023-06" db="EMBL/GenBank/DDBJ databases">
        <authorList>
            <consortium name="Lawrence Berkeley National Laboratory"/>
            <person name="Haridas S."/>
            <person name="Hensen N."/>
            <person name="Bonometti L."/>
            <person name="Westerberg I."/>
            <person name="Brannstrom I.O."/>
            <person name="Guillou S."/>
            <person name="Cros-Aarteil S."/>
            <person name="Calhoun S."/>
            <person name="Kuo A."/>
            <person name="Mondo S."/>
            <person name="Pangilinan J."/>
            <person name="Riley R."/>
            <person name="Labutti K."/>
            <person name="Andreopoulos B."/>
            <person name="Lipzen A."/>
            <person name="Chen C."/>
            <person name="Yanf M."/>
            <person name="Daum C."/>
            <person name="Ng V."/>
            <person name="Clum A."/>
            <person name="Steindorff A."/>
            <person name="Ohm R."/>
            <person name="Martin F."/>
            <person name="Silar P."/>
            <person name="Natvig D."/>
            <person name="Lalanne C."/>
            <person name="Gautier V."/>
            <person name="Ament-Velasquez S.L."/>
            <person name="Kruys A."/>
            <person name="Hutchinson M.I."/>
            <person name="Powell A.J."/>
            <person name="Barry K."/>
            <person name="Miller A.N."/>
            <person name="Grigoriev I.V."/>
            <person name="Debuchy R."/>
            <person name="Gladieux P."/>
            <person name="Thoren M.H."/>
            <person name="Johannesson H."/>
        </authorList>
    </citation>
    <scope>NUCLEOTIDE SEQUENCE</scope>
    <source>
        <strain evidence="1">CBS 168.71</strain>
    </source>
</reference>
<dbReference type="AlphaFoldDB" id="A0AAE0HC63"/>
<evidence type="ECO:0000313" key="2">
    <source>
        <dbReference type="Proteomes" id="UP001278766"/>
    </source>
</evidence>
<sequence length="209" mass="22697">MAGAPPADAIEAVPTADVEIEKRIYRWVGRHPNIVHSVGIDEGGIHLERAKDDSLSQYFKEGGTSTRGACPVDIGGQNILLDAGRTIKVCGFAGSSIDDIPHTVVAQDGFRHPDDDEAMGDTLRAEIHALGFTIFEIMTSTCPHWCEEEETGMALDLMRKDVYCDIDGVVLGCVISACWEGNYVSAEEVAEGIEVELQRCGSEYSHYGH</sequence>
<dbReference type="EMBL" id="JAUEPN010000006">
    <property type="protein sequence ID" value="KAK3292911.1"/>
    <property type="molecule type" value="Genomic_DNA"/>
</dbReference>
<proteinExistence type="predicted"/>
<keyword evidence="2" id="KW-1185">Reference proteome</keyword>
<dbReference type="InterPro" id="IPR011009">
    <property type="entry name" value="Kinase-like_dom_sf"/>
</dbReference>
<gene>
    <name evidence="1" type="ORF">B0H64DRAFT_444226</name>
</gene>
<organism evidence="1 2">
    <name type="scientific">Chaetomium fimeti</name>
    <dbReference type="NCBI Taxonomy" id="1854472"/>
    <lineage>
        <taxon>Eukaryota</taxon>
        <taxon>Fungi</taxon>
        <taxon>Dikarya</taxon>
        <taxon>Ascomycota</taxon>
        <taxon>Pezizomycotina</taxon>
        <taxon>Sordariomycetes</taxon>
        <taxon>Sordariomycetidae</taxon>
        <taxon>Sordariales</taxon>
        <taxon>Chaetomiaceae</taxon>
        <taxon>Chaetomium</taxon>
    </lineage>
</organism>
<protein>
    <submittedName>
        <fullName evidence="1">Uncharacterized protein</fullName>
    </submittedName>
</protein>
<comment type="caution">
    <text evidence="1">The sequence shown here is derived from an EMBL/GenBank/DDBJ whole genome shotgun (WGS) entry which is preliminary data.</text>
</comment>
<dbReference type="GeneID" id="87843713"/>